<proteinExistence type="predicted"/>
<feature type="compositionally biased region" description="Low complexity" evidence="1">
    <location>
        <begin position="133"/>
        <end position="176"/>
    </location>
</feature>
<feature type="compositionally biased region" description="Polar residues" evidence="1">
    <location>
        <begin position="204"/>
        <end position="216"/>
    </location>
</feature>
<evidence type="ECO:0000256" key="1">
    <source>
        <dbReference type="SAM" id="MobiDB-lite"/>
    </source>
</evidence>
<feature type="region of interest" description="Disordered" evidence="1">
    <location>
        <begin position="231"/>
        <end position="267"/>
    </location>
</feature>
<feature type="region of interest" description="Disordered" evidence="1">
    <location>
        <begin position="130"/>
        <end position="216"/>
    </location>
</feature>
<dbReference type="OMA" id="SAYTECP"/>
<evidence type="ECO:0000313" key="3">
    <source>
        <dbReference type="EMBL" id="GAP86378.1"/>
    </source>
</evidence>
<sequence>MRSALCTLLALGLAGQALAEPPREPKFARMSTRDIFGLNRRAVEGYAPTEQLCGAGDTCAQACGKGFRQCASKDDETHCYNRSKQTCCPGGTGDSCDSGYFCSADDNGKTWCCPEGLSLEECAEKYHIPGSLTSEAPSTSTSTSTTKTGTKTKTSTATDTSTDVSATTTESVTTSTKSRKPESTKSSTITNTTHNLSTTKSQSEETGATPSSSMSTTTLVIDITGLLSPEGAGAQTTALDPAVSSTPSTTAPASSPTNSIGASGSDKHKPVSKLVLFIAGAFAALV</sequence>
<reference evidence="3" key="1">
    <citation type="submission" date="2016-03" db="EMBL/GenBank/DDBJ databases">
        <title>Draft genome sequence of Rosellinia necatrix.</title>
        <authorList>
            <person name="Kanematsu S."/>
        </authorList>
    </citation>
    <scope>NUCLEOTIDE SEQUENCE [LARGE SCALE GENOMIC DNA]</scope>
    <source>
        <strain evidence="3">W97</strain>
    </source>
</reference>
<evidence type="ECO:0000313" key="4">
    <source>
        <dbReference type="Proteomes" id="UP000054516"/>
    </source>
</evidence>
<name>A0A1W2TED6_ROSNE</name>
<feature type="compositionally biased region" description="Low complexity" evidence="1">
    <location>
        <begin position="241"/>
        <end position="257"/>
    </location>
</feature>
<protein>
    <submittedName>
        <fullName evidence="3">Putative prp 4 c domain-containing protein</fullName>
    </submittedName>
</protein>
<keyword evidence="2" id="KW-0732">Signal</keyword>
<accession>A0A1W2TED6</accession>
<feature type="signal peptide" evidence="2">
    <location>
        <begin position="1"/>
        <end position="19"/>
    </location>
</feature>
<dbReference type="STRING" id="77044.A0A1W2TED6"/>
<gene>
    <name evidence="3" type="ORF">SAMD00023353_1800280</name>
</gene>
<feature type="compositionally biased region" description="Low complexity" evidence="1">
    <location>
        <begin position="186"/>
        <end position="201"/>
    </location>
</feature>
<dbReference type="AlphaFoldDB" id="A0A1W2TED6"/>
<organism evidence="3">
    <name type="scientific">Rosellinia necatrix</name>
    <name type="common">White root-rot fungus</name>
    <dbReference type="NCBI Taxonomy" id="77044"/>
    <lineage>
        <taxon>Eukaryota</taxon>
        <taxon>Fungi</taxon>
        <taxon>Dikarya</taxon>
        <taxon>Ascomycota</taxon>
        <taxon>Pezizomycotina</taxon>
        <taxon>Sordariomycetes</taxon>
        <taxon>Xylariomycetidae</taxon>
        <taxon>Xylariales</taxon>
        <taxon>Xylariaceae</taxon>
        <taxon>Rosellinia</taxon>
    </lineage>
</organism>
<feature type="chain" id="PRO_5010710694" evidence="2">
    <location>
        <begin position="20"/>
        <end position="286"/>
    </location>
</feature>
<dbReference type="Proteomes" id="UP000054516">
    <property type="component" value="Unassembled WGS sequence"/>
</dbReference>
<dbReference type="EMBL" id="DF977463">
    <property type="protein sequence ID" value="GAP86378.1"/>
    <property type="molecule type" value="Genomic_DNA"/>
</dbReference>
<dbReference type="OrthoDB" id="5409186at2759"/>
<evidence type="ECO:0000256" key="2">
    <source>
        <dbReference type="SAM" id="SignalP"/>
    </source>
</evidence>
<keyword evidence="4" id="KW-1185">Reference proteome</keyword>